<dbReference type="EMBL" id="BPLR01011713">
    <property type="protein sequence ID" value="GIY48422.1"/>
    <property type="molecule type" value="Genomic_DNA"/>
</dbReference>
<protein>
    <submittedName>
        <fullName evidence="2">Uncharacterized protein</fullName>
    </submittedName>
</protein>
<dbReference type="AlphaFoldDB" id="A0AAV4TTX9"/>
<gene>
    <name evidence="2" type="ORF">CEXT_159871</name>
</gene>
<accession>A0AAV4TTX9</accession>
<name>A0AAV4TTX9_CAEEX</name>
<comment type="caution">
    <text evidence="2">The sequence shown here is derived from an EMBL/GenBank/DDBJ whole genome shotgun (WGS) entry which is preliminary data.</text>
</comment>
<sequence length="205" mass="22787">MAVPHCRKLRIRELSTILSNYPNGKAIKAIFFHRLILLNSSLAKTAPHPEWINIFPDESDPRLGKSQFTILHAHPLFPHPLNDGTCLPGIKECPQMERVEGRGGEGNQGVSADGTEGGDAANENSKRQEYHFGICIKVTKPSPNPRHHFRAPFYFSFSLGSFTTSLAYSRDVPRDGEIVIGRVLYPLSAGDGRKRLQNGKEQKGE</sequence>
<feature type="region of interest" description="Disordered" evidence="1">
    <location>
        <begin position="99"/>
        <end position="123"/>
    </location>
</feature>
<keyword evidence="3" id="KW-1185">Reference proteome</keyword>
<evidence type="ECO:0000313" key="3">
    <source>
        <dbReference type="Proteomes" id="UP001054945"/>
    </source>
</evidence>
<organism evidence="2 3">
    <name type="scientific">Caerostris extrusa</name>
    <name type="common">Bark spider</name>
    <name type="synonym">Caerostris bankana</name>
    <dbReference type="NCBI Taxonomy" id="172846"/>
    <lineage>
        <taxon>Eukaryota</taxon>
        <taxon>Metazoa</taxon>
        <taxon>Ecdysozoa</taxon>
        <taxon>Arthropoda</taxon>
        <taxon>Chelicerata</taxon>
        <taxon>Arachnida</taxon>
        <taxon>Araneae</taxon>
        <taxon>Araneomorphae</taxon>
        <taxon>Entelegynae</taxon>
        <taxon>Araneoidea</taxon>
        <taxon>Araneidae</taxon>
        <taxon>Caerostris</taxon>
    </lineage>
</organism>
<reference evidence="2 3" key="1">
    <citation type="submission" date="2021-06" db="EMBL/GenBank/DDBJ databases">
        <title>Caerostris extrusa draft genome.</title>
        <authorList>
            <person name="Kono N."/>
            <person name="Arakawa K."/>
        </authorList>
    </citation>
    <scope>NUCLEOTIDE SEQUENCE [LARGE SCALE GENOMIC DNA]</scope>
</reference>
<evidence type="ECO:0000256" key="1">
    <source>
        <dbReference type="SAM" id="MobiDB-lite"/>
    </source>
</evidence>
<dbReference type="Proteomes" id="UP001054945">
    <property type="component" value="Unassembled WGS sequence"/>
</dbReference>
<proteinExistence type="predicted"/>
<evidence type="ECO:0000313" key="2">
    <source>
        <dbReference type="EMBL" id="GIY48422.1"/>
    </source>
</evidence>